<dbReference type="SUPFAM" id="SSF52821">
    <property type="entry name" value="Rhodanese/Cell cycle control phosphatase"/>
    <property type="match status" value="1"/>
</dbReference>
<name>A0AAV0B1R3_PHAPC</name>
<gene>
    <name evidence="2" type="ORF">PPACK8108_LOCUS12093</name>
</gene>
<sequence length="187" mass="21375">MSVSCLMIKTIGRTLVLSSSKTQIVERFHNETLIKPFFDSKHHQSSKLSSLSNRMITSSSSSSSNDSILAWDSNQDIDYEELKPITQTPNDEVLLIDVREQDEVIQGNIPSSVNLPLSNYEKSLDLHDDDFKSLNSFKKPVKDQKIVVYCRSGKRSQTAVEIGRLKGFKRMRSYKGSWLDWSKRENL</sequence>
<proteinExistence type="predicted"/>
<dbReference type="PANTHER" id="PTHR44086">
    <property type="entry name" value="THIOSULFATE SULFURTRANSFERASE RDL2, MITOCHONDRIAL-RELATED"/>
    <property type="match status" value="1"/>
</dbReference>
<comment type="caution">
    <text evidence="2">The sequence shown here is derived from an EMBL/GenBank/DDBJ whole genome shotgun (WGS) entry which is preliminary data.</text>
</comment>
<dbReference type="InterPro" id="IPR036873">
    <property type="entry name" value="Rhodanese-like_dom_sf"/>
</dbReference>
<dbReference type="SMART" id="SM00450">
    <property type="entry name" value="RHOD"/>
    <property type="match status" value="1"/>
</dbReference>
<dbReference type="PANTHER" id="PTHR44086:SF10">
    <property type="entry name" value="THIOSULFATE SULFURTRANSFERASE_RHODANESE-LIKE DOMAIN-CONTAINING PROTEIN 3"/>
    <property type="match status" value="1"/>
</dbReference>
<dbReference type="Proteomes" id="UP001153365">
    <property type="component" value="Unassembled WGS sequence"/>
</dbReference>
<evidence type="ECO:0000313" key="2">
    <source>
        <dbReference type="EMBL" id="CAH7676983.1"/>
    </source>
</evidence>
<dbReference type="InterPro" id="IPR001763">
    <property type="entry name" value="Rhodanese-like_dom"/>
</dbReference>
<dbReference type="AlphaFoldDB" id="A0AAV0B1R3"/>
<evidence type="ECO:0000259" key="1">
    <source>
        <dbReference type="PROSITE" id="PS50206"/>
    </source>
</evidence>
<dbReference type="PROSITE" id="PS50206">
    <property type="entry name" value="RHODANESE_3"/>
    <property type="match status" value="1"/>
</dbReference>
<keyword evidence="3" id="KW-1185">Reference proteome</keyword>
<reference evidence="2" key="1">
    <citation type="submission" date="2022-06" db="EMBL/GenBank/DDBJ databases">
        <authorList>
            <consortium name="SYNGENTA / RWTH Aachen University"/>
        </authorList>
    </citation>
    <scope>NUCLEOTIDE SEQUENCE</scope>
</reference>
<dbReference type="GO" id="GO:0005739">
    <property type="term" value="C:mitochondrion"/>
    <property type="evidence" value="ECO:0007669"/>
    <property type="project" value="TreeGrafter"/>
</dbReference>
<protein>
    <submittedName>
        <fullName evidence="2">Rhodanese-like domain-containing protein</fullName>
    </submittedName>
</protein>
<feature type="domain" description="Rhodanese" evidence="1">
    <location>
        <begin position="89"/>
        <end position="186"/>
    </location>
</feature>
<dbReference type="EMBL" id="CALTRL010002863">
    <property type="protein sequence ID" value="CAH7676983.1"/>
    <property type="molecule type" value="Genomic_DNA"/>
</dbReference>
<dbReference type="Gene3D" id="3.40.250.10">
    <property type="entry name" value="Rhodanese-like domain"/>
    <property type="match status" value="1"/>
</dbReference>
<organism evidence="2 3">
    <name type="scientific">Phakopsora pachyrhizi</name>
    <name type="common">Asian soybean rust disease fungus</name>
    <dbReference type="NCBI Taxonomy" id="170000"/>
    <lineage>
        <taxon>Eukaryota</taxon>
        <taxon>Fungi</taxon>
        <taxon>Dikarya</taxon>
        <taxon>Basidiomycota</taxon>
        <taxon>Pucciniomycotina</taxon>
        <taxon>Pucciniomycetes</taxon>
        <taxon>Pucciniales</taxon>
        <taxon>Phakopsoraceae</taxon>
        <taxon>Phakopsora</taxon>
    </lineage>
</organism>
<evidence type="ECO:0000313" key="3">
    <source>
        <dbReference type="Proteomes" id="UP001153365"/>
    </source>
</evidence>
<accession>A0AAV0B1R3</accession>
<dbReference type="GO" id="GO:0004792">
    <property type="term" value="F:thiosulfate-cyanide sulfurtransferase activity"/>
    <property type="evidence" value="ECO:0007669"/>
    <property type="project" value="TreeGrafter"/>
</dbReference>
<dbReference type="Pfam" id="PF00581">
    <property type="entry name" value="Rhodanese"/>
    <property type="match status" value="1"/>
</dbReference>